<feature type="domain" description="Carbohydrate kinase PfkB" evidence="3">
    <location>
        <begin position="11"/>
        <end position="87"/>
    </location>
</feature>
<dbReference type="PROSITE" id="PS00584">
    <property type="entry name" value="PFKB_KINASES_2"/>
    <property type="match status" value="1"/>
</dbReference>
<evidence type="ECO:0000313" key="4">
    <source>
        <dbReference type="EMBL" id="MDP9907253.1"/>
    </source>
</evidence>
<dbReference type="InterPro" id="IPR011611">
    <property type="entry name" value="PfkB_dom"/>
</dbReference>
<evidence type="ECO:0000313" key="7">
    <source>
        <dbReference type="Proteomes" id="UP001242995"/>
    </source>
</evidence>
<dbReference type="InterPro" id="IPR029056">
    <property type="entry name" value="Ribokinase-like"/>
</dbReference>
<dbReference type="AlphaFoldDB" id="A0AAW8DHD7"/>
<accession>A0AAW8DHD7</accession>
<reference evidence="4 6" key="1">
    <citation type="submission" date="2023-07" db="EMBL/GenBank/DDBJ databases">
        <title>Sorghum-associated microbial communities from plants grown in Nebraska, USA.</title>
        <authorList>
            <person name="Schachtman D."/>
        </authorList>
    </citation>
    <scope>NUCLEOTIDE SEQUENCE</scope>
    <source>
        <strain evidence="4">DS1006</strain>
        <strain evidence="5 6">DS1016</strain>
    </source>
</reference>
<dbReference type="EMBL" id="JAUSTF010000015">
    <property type="protein sequence ID" value="MDQ0182723.1"/>
    <property type="molecule type" value="Genomic_DNA"/>
</dbReference>
<gene>
    <name evidence="4" type="ORF">J2S90_004244</name>
    <name evidence="5" type="ORF">J2S93_004179</name>
</gene>
<dbReference type="EMBL" id="JAUSRG010000019">
    <property type="protein sequence ID" value="MDP9907253.1"/>
    <property type="molecule type" value="Genomic_DNA"/>
</dbReference>
<keyword evidence="6" id="KW-1185">Reference proteome</keyword>
<dbReference type="Proteomes" id="UP001230951">
    <property type="component" value="Unassembled WGS sequence"/>
</dbReference>
<evidence type="ECO:0000256" key="2">
    <source>
        <dbReference type="ARBA" id="ARBA00022777"/>
    </source>
</evidence>
<organism evidence="4 7">
    <name type="scientific">Arthrobacter bambusae</name>
    <dbReference type="NCBI Taxonomy" id="1338426"/>
    <lineage>
        <taxon>Bacteria</taxon>
        <taxon>Bacillati</taxon>
        <taxon>Actinomycetota</taxon>
        <taxon>Actinomycetes</taxon>
        <taxon>Micrococcales</taxon>
        <taxon>Micrococcaceae</taxon>
        <taxon>Arthrobacter</taxon>
    </lineage>
</organism>
<name>A0AAW8DHD7_9MICC</name>
<dbReference type="Gene3D" id="3.40.1190.20">
    <property type="match status" value="1"/>
</dbReference>
<evidence type="ECO:0000256" key="1">
    <source>
        <dbReference type="ARBA" id="ARBA00022679"/>
    </source>
</evidence>
<dbReference type="GO" id="GO:0016301">
    <property type="term" value="F:kinase activity"/>
    <property type="evidence" value="ECO:0007669"/>
    <property type="project" value="UniProtKB-KW"/>
</dbReference>
<keyword evidence="2 4" id="KW-0418">Kinase</keyword>
<evidence type="ECO:0000313" key="5">
    <source>
        <dbReference type="EMBL" id="MDQ0182723.1"/>
    </source>
</evidence>
<evidence type="ECO:0000313" key="6">
    <source>
        <dbReference type="Proteomes" id="UP001230951"/>
    </source>
</evidence>
<comment type="caution">
    <text evidence="4">The sequence shown here is derived from an EMBL/GenBank/DDBJ whole genome shotgun (WGS) entry which is preliminary data.</text>
</comment>
<dbReference type="InterPro" id="IPR002173">
    <property type="entry name" value="Carboh/pur_kinase_PfkB_CS"/>
</dbReference>
<sequence length="88" mass="8756">MARARFLQCPHGAELAVITSGSSGSLLSTAATQLSIPAVATQVADTIGAGDSYMSALIHGLLNRTGEGLAPSVLETIGRSASMAAAIT</sequence>
<keyword evidence="1" id="KW-0808">Transferase</keyword>
<dbReference type="Proteomes" id="UP001242995">
    <property type="component" value="Unassembled WGS sequence"/>
</dbReference>
<dbReference type="SUPFAM" id="SSF53613">
    <property type="entry name" value="Ribokinase-like"/>
    <property type="match status" value="1"/>
</dbReference>
<proteinExistence type="predicted"/>
<evidence type="ECO:0000259" key="3">
    <source>
        <dbReference type="Pfam" id="PF00294"/>
    </source>
</evidence>
<protein>
    <submittedName>
        <fullName evidence="4">Sugar/nucleoside kinase (Ribokinase family)</fullName>
    </submittedName>
</protein>
<dbReference type="Pfam" id="PF00294">
    <property type="entry name" value="PfkB"/>
    <property type="match status" value="1"/>
</dbReference>
<dbReference type="RefSeq" id="WP_306963907.1">
    <property type="nucleotide sequence ID" value="NZ_JAUSRG010000019.1"/>
</dbReference>